<organism evidence="4 5">
    <name type="scientific">[Candida] subhashii</name>
    <dbReference type="NCBI Taxonomy" id="561895"/>
    <lineage>
        <taxon>Eukaryota</taxon>
        <taxon>Fungi</taxon>
        <taxon>Dikarya</taxon>
        <taxon>Ascomycota</taxon>
        <taxon>Saccharomycotina</taxon>
        <taxon>Pichiomycetes</taxon>
        <taxon>Debaryomycetaceae</taxon>
        <taxon>Spathaspora</taxon>
    </lineage>
</organism>
<feature type="region of interest" description="Disordered" evidence="2">
    <location>
        <begin position="1079"/>
        <end position="1112"/>
    </location>
</feature>
<dbReference type="AlphaFoldDB" id="A0A8J5QIW0"/>
<keyword evidence="5" id="KW-1185">Reference proteome</keyword>
<sequence length="1219" mass="141813">MSYNQQQHQSSPHKQQQPISHLPVLYNPFLNCIFNNPHFNKSPFKSVIEELRANHNEYTLIVPSSYVLNEYYDPSTQSNSTKTLLKEFCYNNEDFIKSHIIKTSTPVSSTVTPISKEQSVIYNTLSSKQILIKNRMIYTGKGFRRSLKLKISHISYFHSFSDYFPQGSKFMLIHIESTLIGGVPNRKSLPPIPPPSSSASGTSKSSKDKSLNLDSITFEKLLRSFPLLSKAVSDKFYKLFHHNNKKFRVLRTYTRKPLDEIRVEFRKMLDEAFKIISDSVKVENPDSEQTYSLINHIISMFPGIDLNKLVHEYVELNLYDVLWSQLIFQFNFSNDDKETYDKEAIKILTTEKYRNLSCLSLNQLDLPIEEPWKLNELYERVSLAIKEFEKLSDSSIVISTSKTNIIYNTVKILSRDSWDLTINADILISLMIMVIAHSKVDNLEAHIYYIRNFNSVDHHADGHFNYIMSNLDAVLYHMSGNEAGYIDLMSQSNKNYQLWNSIYEQDIEKLQEIIDEVSDEFPNCEVLPDNHFLNSRNINGESCIAFAIRSKNYDIYNLLMNTNPGWFSIDTVLFDMNVVTKQNLLTLCLIEETDPRIMDDLVSIILSNSTPEESAAYFNSIDKSGRSVGHYLFHNYKLIDSIGQYIDWELKDSNSHTPLFSLCRCYDHPDYVDLIKHGFACVYEKYGRGNLDFDKHVDKSGNTLLHVILKGIPETELLSNEGNIIDINQTSQRNMTPLMLYVKYNRLENLQEILKDSRLDFLFEDLKNHYNVFDYLGFSAAKSLKTEVFGKMEACIFDYYLDNYFPRGAEDNLVAMNGKYDSNKKDWLIFLRNSDAYCNYRSINNIKQRLFITKLKYPLSTFPDEETFWKNFPIDIPTSPMFHKFRINRFIENLNILFRSLVFQSNINRSVFFKSFLSVEVETSILDIKKKIGESIERNKIKKFGEDVTYKTNQIYEIEYFLEYSLTDLNKYKTLFSKLAKLIAFAELKQTDANYVEDQALFNIIPKSNLCDNTLRSASQIAERDSSWNTLLGYITWIQATSEELLKNINKIMQEIRSWKEVYHSICILNSELKQIEKKSEKSEQPVANTDAVPVENGNTEENGEDGGTISRTISGQTLSINPIPENEIEEDTAFFSFGERRKTKYKKLIVAKSEKVKQIMKLNFDIRWGHEIIAAEISNFLKFRTEFLRFGIKVFNNGEIRRLKQRKLELQSILKDLK</sequence>
<evidence type="ECO:0000313" key="5">
    <source>
        <dbReference type="Proteomes" id="UP000694255"/>
    </source>
</evidence>
<dbReference type="GO" id="GO:0005770">
    <property type="term" value="C:late endosome"/>
    <property type="evidence" value="ECO:0007669"/>
    <property type="project" value="TreeGrafter"/>
</dbReference>
<evidence type="ECO:0000259" key="3">
    <source>
        <dbReference type="PROSITE" id="PS51205"/>
    </source>
</evidence>
<dbReference type="RefSeq" id="XP_049263126.1">
    <property type="nucleotide sequence ID" value="XM_049407447.1"/>
</dbReference>
<dbReference type="PANTHER" id="PTHR24170">
    <property type="entry name" value="ANKYRIN REPEAT DOMAIN-CONTAINING PROTEIN 27"/>
    <property type="match status" value="1"/>
</dbReference>
<dbReference type="GO" id="GO:0030133">
    <property type="term" value="C:transport vesicle"/>
    <property type="evidence" value="ECO:0007669"/>
    <property type="project" value="TreeGrafter"/>
</dbReference>
<name>A0A8J5QIW0_9ASCO</name>
<comment type="similarity">
    <text evidence="1">Belongs to the UPF0507 family.</text>
</comment>
<dbReference type="Proteomes" id="UP000694255">
    <property type="component" value="Unassembled WGS sequence"/>
</dbReference>
<reference evidence="4 5" key="1">
    <citation type="journal article" date="2021" name="DNA Res.">
        <title>Genome analysis of Candida subhashii reveals its hybrid nature and dual mitochondrial genome conformations.</title>
        <authorList>
            <person name="Mixao V."/>
            <person name="Hegedusova E."/>
            <person name="Saus E."/>
            <person name="Pryszcz L.P."/>
            <person name="Cillingova A."/>
            <person name="Nosek J."/>
            <person name="Gabaldon T."/>
        </authorList>
    </citation>
    <scope>NUCLEOTIDE SEQUENCE [LARGE SCALE GENOMIC DNA]</scope>
    <source>
        <strain evidence="4 5">CBS 10753</strain>
    </source>
</reference>
<dbReference type="PANTHER" id="PTHR24170:SF1">
    <property type="entry name" value="DOMAIN PROTEIN, PUTATIVE (AFU_ORTHOLOGUE AFUA_1G09870)-RELATED"/>
    <property type="match status" value="1"/>
</dbReference>
<protein>
    <recommendedName>
        <fullName evidence="3">VPS9 domain-containing protein</fullName>
    </recommendedName>
</protein>
<dbReference type="Pfam" id="PF02204">
    <property type="entry name" value="VPS9"/>
    <property type="match status" value="1"/>
</dbReference>
<dbReference type="GO" id="GO:0000149">
    <property type="term" value="F:SNARE binding"/>
    <property type="evidence" value="ECO:0007669"/>
    <property type="project" value="TreeGrafter"/>
</dbReference>
<feature type="region of interest" description="Disordered" evidence="2">
    <location>
        <begin position="186"/>
        <end position="209"/>
    </location>
</feature>
<dbReference type="EMBL" id="JAGSYN010000159">
    <property type="protein sequence ID" value="KAG7662893.1"/>
    <property type="molecule type" value="Genomic_DNA"/>
</dbReference>
<dbReference type="GeneID" id="73470377"/>
<feature type="domain" description="VPS9" evidence="3">
    <location>
        <begin position="338"/>
        <end position="487"/>
    </location>
</feature>
<proteinExistence type="inferred from homology"/>
<dbReference type="PROSITE" id="PS51205">
    <property type="entry name" value="VPS9"/>
    <property type="match status" value="1"/>
</dbReference>
<evidence type="ECO:0000313" key="4">
    <source>
        <dbReference type="EMBL" id="KAG7662893.1"/>
    </source>
</evidence>
<dbReference type="GO" id="GO:0005886">
    <property type="term" value="C:plasma membrane"/>
    <property type="evidence" value="ECO:0007669"/>
    <property type="project" value="TreeGrafter"/>
</dbReference>
<dbReference type="GO" id="GO:0005769">
    <property type="term" value="C:early endosome"/>
    <property type="evidence" value="ECO:0007669"/>
    <property type="project" value="TreeGrafter"/>
</dbReference>
<gene>
    <name evidence="4" type="ORF">J8A68_003577</name>
</gene>
<comment type="caution">
    <text evidence="4">The sequence shown here is derived from an EMBL/GenBank/DDBJ whole genome shotgun (WGS) entry which is preliminary data.</text>
</comment>
<dbReference type="GO" id="GO:0045022">
    <property type="term" value="P:early endosome to late endosome transport"/>
    <property type="evidence" value="ECO:0007669"/>
    <property type="project" value="TreeGrafter"/>
</dbReference>
<dbReference type="InterPro" id="IPR003123">
    <property type="entry name" value="VPS9"/>
</dbReference>
<evidence type="ECO:0000256" key="1">
    <source>
        <dbReference type="ARBA" id="ARBA00007428"/>
    </source>
</evidence>
<dbReference type="InterPro" id="IPR051248">
    <property type="entry name" value="UPF0507/Ank_repeat_27"/>
</dbReference>
<dbReference type="OrthoDB" id="7464126at2759"/>
<dbReference type="GO" id="GO:0005085">
    <property type="term" value="F:guanyl-nucleotide exchange factor activity"/>
    <property type="evidence" value="ECO:0007669"/>
    <property type="project" value="TreeGrafter"/>
</dbReference>
<evidence type="ECO:0000256" key="2">
    <source>
        <dbReference type="SAM" id="MobiDB-lite"/>
    </source>
</evidence>
<dbReference type="GO" id="GO:0097422">
    <property type="term" value="C:tubular endosome"/>
    <property type="evidence" value="ECO:0007669"/>
    <property type="project" value="TreeGrafter"/>
</dbReference>
<accession>A0A8J5QIW0</accession>